<feature type="coiled-coil region" evidence="4">
    <location>
        <begin position="155"/>
        <end position="182"/>
    </location>
</feature>
<name>A0A4C2A179_EUMVA</name>
<protein>
    <submittedName>
        <fullName evidence="6">Poly(A) RNA polymerase, mitochondrial</fullName>
    </submittedName>
</protein>
<comment type="caution">
    <text evidence="6">The sequence shown here is derived from an EMBL/GenBank/DDBJ whole genome shotgun (WGS) entry which is preliminary data.</text>
</comment>
<dbReference type="OrthoDB" id="434989at2759"/>
<keyword evidence="2" id="KW-0479">Metal-binding</keyword>
<keyword evidence="1" id="KW-0808">Transferase</keyword>
<dbReference type="GO" id="GO:0031123">
    <property type="term" value="P:RNA 3'-end processing"/>
    <property type="evidence" value="ECO:0007669"/>
    <property type="project" value="TreeGrafter"/>
</dbReference>
<dbReference type="Proteomes" id="UP000299102">
    <property type="component" value="Unassembled WGS sequence"/>
</dbReference>
<dbReference type="STRING" id="151549.A0A4C2A179"/>
<dbReference type="SUPFAM" id="SSF81631">
    <property type="entry name" value="PAP/OAS1 substrate-binding domain"/>
    <property type="match status" value="1"/>
</dbReference>
<feature type="domain" description="PAP-associated" evidence="5">
    <location>
        <begin position="37"/>
        <end position="69"/>
    </location>
</feature>
<sequence length="230" mass="26755">MRKEDQRLAEDNLNCTFLKDLNKLPIKSYGNNSATLEELLLQFFEFYSLFDFSEKAISINEGVAIRKPNASPLYIVNPLEQTLNVSRNVSYEECERLKMEVRNAAWQLETSKEGSKSNDWGILGLIEKLASRNLKKLIRSGNSNRLLSVKDLFTDKTNEEEVNELRNKIQRLTNAMVVSKNDKIIDSDENEFKWKASETKKGSKKTGSQIKFKNEQVRREVRRIRRNKMI</sequence>
<dbReference type="GO" id="GO:1990817">
    <property type="term" value="F:poly(A) RNA polymerase activity"/>
    <property type="evidence" value="ECO:0007669"/>
    <property type="project" value="TreeGrafter"/>
</dbReference>
<evidence type="ECO:0000313" key="7">
    <source>
        <dbReference type="Proteomes" id="UP000299102"/>
    </source>
</evidence>
<keyword evidence="4" id="KW-0175">Coiled coil</keyword>
<evidence type="ECO:0000256" key="4">
    <source>
        <dbReference type="SAM" id="Coils"/>
    </source>
</evidence>
<gene>
    <name evidence="6" type="primary">MTPAP</name>
    <name evidence="6" type="ORF">EVAR_84046_1</name>
</gene>
<evidence type="ECO:0000256" key="3">
    <source>
        <dbReference type="ARBA" id="ARBA00022842"/>
    </source>
</evidence>
<evidence type="ECO:0000313" key="6">
    <source>
        <dbReference type="EMBL" id="GBP92943.1"/>
    </source>
</evidence>
<evidence type="ECO:0000256" key="2">
    <source>
        <dbReference type="ARBA" id="ARBA00022723"/>
    </source>
</evidence>
<evidence type="ECO:0000256" key="1">
    <source>
        <dbReference type="ARBA" id="ARBA00022679"/>
    </source>
</evidence>
<proteinExistence type="predicted"/>
<organism evidence="6 7">
    <name type="scientific">Eumeta variegata</name>
    <name type="common">Bagworm moth</name>
    <name type="synonym">Eumeta japonica</name>
    <dbReference type="NCBI Taxonomy" id="151549"/>
    <lineage>
        <taxon>Eukaryota</taxon>
        <taxon>Metazoa</taxon>
        <taxon>Ecdysozoa</taxon>
        <taxon>Arthropoda</taxon>
        <taxon>Hexapoda</taxon>
        <taxon>Insecta</taxon>
        <taxon>Pterygota</taxon>
        <taxon>Neoptera</taxon>
        <taxon>Endopterygota</taxon>
        <taxon>Lepidoptera</taxon>
        <taxon>Glossata</taxon>
        <taxon>Ditrysia</taxon>
        <taxon>Tineoidea</taxon>
        <taxon>Psychidae</taxon>
        <taxon>Oiketicinae</taxon>
        <taxon>Eumeta</taxon>
    </lineage>
</organism>
<dbReference type="InterPro" id="IPR002058">
    <property type="entry name" value="PAP_assoc"/>
</dbReference>
<reference evidence="6 7" key="1">
    <citation type="journal article" date="2019" name="Commun. Biol.">
        <title>The bagworm genome reveals a unique fibroin gene that provides high tensile strength.</title>
        <authorList>
            <person name="Kono N."/>
            <person name="Nakamura H."/>
            <person name="Ohtoshi R."/>
            <person name="Tomita M."/>
            <person name="Numata K."/>
            <person name="Arakawa K."/>
        </authorList>
    </citation>
    <scope>NUCLEOTIDE SEQUENCE [LARGE SCALE GENOMIC DNA]</scope>
</reference>
<dbReference type="Pfam" id="PF03828">
    <property type="entry name" value="PAP_assoc"/>
    <property type="match status" value="1"/>
</dbReference>
<dbReference type="PANTHER" id="PTHR12271:SF133">
    <property type="entry name" value="POLY(A) RNA POLYMERASE, MITOCHONDRIAL"/>
    <property type="match status" value="1"/>
</dbReference>
<dbReference type="PANTHER" id="PTHR12271">
    <property type="entry name" value="POLY A POLYMERASE CID PAP -RELATED"/>
    <property type="match status" value="1"/>
</dbReference>
<dbReference type="EMBL" id="BGZK01002324">
    <property type="protein sequence ID" value="GBP92943.1"/>
    <property type="molecule type" value="Genomic_DNA"/>
</dbReference>
<dbReference type="Gene3D" id="1.10.1410.10">
    <property type="match status" value="1"/>
</dbReference>
<dbReference type="GO" id="GO:0046872">
    <property type="term" value="F:metal ion binding"/>
    <property type="evidence" value="ECO:0007669"/>
    <property type="project" value="UniProtKB-KW"/>
</dbReference>
<dbReference type="AlphaFoldDB" id="A0A4C2A179"/>
<keyword evidence="3" id="KW-0460">Magnesium</keyword>
<keyword evidence="7" id="KW-1185">Reference proteome</keyword>
<accession>A0A4C2A179</accession>
<evidence type="ECO:0000259" key="5">
    <source>
        <dbReference type="Pfam" id="PF03828"/>
    </source>
</evidence>